<accession>A0A1H1Z6H5</accession>
<sequence length="323" mass="33713">MGMRASARKLAAMQQRYVGNSGLRVSALSLGTMTWGGETDEQDASELLRTFLNSGGRHVDTAASYAEGRSEAMLGSLLGDVVSRTGLTISTKAGMTTPDGRRGIDTSRNAMLTGLDASLARLGTDYVDIWFAEAWDGNVPLEETLSALEFAVRSGRARYAGISNYTGWQAAKAAVLAGFPLVAAQAEYSFLHRGPEAELIPAVEDAGMGLMACAPLGRGVLTGKYRGSIPSGSRGASATGSASVEQYLAERPSRTVEAVCTAAKGLGRTPQDVALGWLLAQHGVATAVVGPRTPVQLKEILEAQLSPLPPEIARALEDVSAAS</sequence>
<protein>
    <submittedName>
        <fullName evidence="2">Predicted oxidoreductase</fullName>
    </submittedName>
</protein>
<dbReference type="PANTHER" id="PTHR43364:SF18">
    <property type="entry name" value="OXIDOREDUCTASE"/>
    <property type="match status" value="1"/>
</dbReference>
<dbReference type="SUPFAM" id="SSF51430">
    <property type="entry name" value="NAD(P)-linked oxidoreductase"/>
    <property type="match status" value="1"/>
</dbReference>
<dbReference type="Gene3D" id="3.20.20.100">
    <property type="entry name" value="NADP-dependent oxidoreductase domain"/>
    <property type="match status" value="1"/>
</dbReference>
<organism evidence="2 3">
    <name type="scientific">Pseudarthrobacter equi</name>
    <dbReference type="NCBI Taxonomy" id="728066"/>
    <lineage>
        <taxon>Bacteria</taxon>
        <taxon>Bacillati</taxon>
        <taxon>Actinomycetota</taxon>
        <taxon>Actinomycetes</taxon>
        <taxon>Micrococcales</taxon>
        <taxon>Micrococcaceae</taxon>
        <taxon>Pseudarthrobacter</taxon>
    </lineage>
</organism>
<proteinExistence type="predicted"/>
<dbReference type="PRINTS" id="PR00069">
    <property type="entry name" value="ALDKETRDTASE"/>
</dbReference>
<dbReference type="InterPro" id="IPR020471">
    <property type="entry name" value="AKR"/>
</dbReference>
<dbReference type="AlphaFoldDB" id="A0A1H1Z6H5"/>
<dbReference type="PANTHER" id="PTHR43364">
    <property type="entry name" value="NADH-SPECIFIC METHYLGLYOXAL REDUCTASE-RELATED"/>
    <property type="match status" value="1"/>
</dbReference>
<gene>
    <name evidence="2" type="ORF">SAMN04489743_2310</name>
</gene>
<dbReference type="InterPro" id="IPR023210">
    <property type="entry name" value="NADP_OxRdtase_dom"/>
</dbReference>
<evidence type="ECO:0000259" key="1">
    <source>
        <dbReference type="Pfam" id="PF00248"/>
    </source>
</evidence>
<keyword evidence="3" id="KW-1185">Reference proteome</keyword>
<evidence type="ECO:0000313" key="3">
    <source>
        <dbReference type="Proteomes" id="UP000198751"/>
    </source>
</evidence>
<dbReference type="EMBL" id="LT629779">
    <property type="protein sequence ID" value="SDT29167.1"/>
    <property type="molecule type" value="Genomic_DNA"/>
</dbReference>
<name>A0A1H1Z6H5_9MICC</name>
<reference evidence="3" key="1">
    <citation type="submission" date="2016-10" db="EMBL/GenBank/DDBJ databases">
        <authorList>
            <person name="Varghese N."/>
            <person name="Submissions S."/>
        </authorList>
    </citation>
    <scope>NUCLEOTIDE SEQUENCE [LARGE SCALE GENOMIC DNA]</scope>
    <source>
        <strain evidence="3">IMMIB L-1606</strain>
    </source>
</reference>
<dbReference type="InterPro" id="IPR050523">
    <property type="entry name" value="AKR_Detox_Biosynth"/>
</dbReference>
<dbReference type="Proteomes" id="UP000198751">
    <property type="component" value="Chromosome I"/>
</dbReference>
<dbReference type="InterPro" id="IPR036812">
    <property type="entry name" value="NAD(P)_OxRdtase_dom_sf"/>
</dbReference>
<evidence type="ECO:0000313" key="2">
    <source>
        <dbReference type="EMBL" id="SDT29167.1"/>
    </source>
</evidence>
<dbReference type="GO" id="GO:0016491">
    <property type="term" value="F:oxidoreductase activity"/>
    <property type="evidence" value="ECO:0007669"/>
    <property type="project" value="InterPro"/>
</dbReference>
<dbReference type="Pfam" id="PF00248">
    <property type="entry name" value="Aldo_ket_red"/>
    <property type="match status" value="1"/>
</dbReference>
<dbReference type="GO" id="GO:0005829">
    <property type="term" value="C:cytosol"/>
    <property type="evidence" value="ECO:0007669"/>
    <property type="project" value="TreeGrafter"/>
</dbReference>
<feature type="domain" description="NADP-dependent oxidoreductase" evidence="1">
    <location>
        <begin position="28"/>
        <end position="318"/>
    </location>
</feature>